<feature type="compositionally biased region" description="Polar residues" evidence="2">
    <location>
        <begin position="54"/>
        <end position="64"/>
    </location>
</feature>
<comment type="caution">
    <text evidence="3">The sequence shown here is derived from an EMBL/GenBank/DDBJ whole genome shotgun (WGS) entry which is preliminary data.</text>
</comment>
<dbReference type="Proteomes" id="UP001189429">
    <property type="component" value="Unassembled WGS sequence"/>
</dbReference>
<organism evidence="3 4">
    <name type="scientific">Prorocentrum cordatum</name>
    <dbReference type="NCBI Taxonomy" id="2364126"/>
    <lineage>
        <taxon>Eukaryota</taxon>
        <taxon>Sar</taxon>
        <taxon>Alveolata</taxon>
        <taxon>Dinophyceae</taxon>
        <taxon>Prorocentrales</taxon>
        <taxon>Prorocentraceae</taxon>
        <taxon>Prorocentrum</taxon>
    </lineage>
</organism>
<feature type="region of interest" description="Disordered" evidence="2">
    <location>
        <begin position="44"/>
        <end position="64"/>
    </location>
</feature>
<feature type="non-terminal residue" evidence="3">
    <location>
        <position position="259"/>
    </location>
</feature>
<name>A0ABN9RBB7_9DINO</name>
<accession>A0ABN9RBB7</accession>
<keyword evidence="4" id="KW-1185">Reference proteome</keyword>
<gene>
    <name evidence="3" type="ORF">PCOR1329_LOCUS19284</name>
</gene>
<evidence type="ECO:0000256" key="2">
    <source>
        <dbReference type="SAM" id="MobiDB-lite"/>
    </source>
</evidence>
<feature type="coiled-coil region" evidence="1">
    <location>
        <begin position="140"/>
        <end position="209"/>
    </location>
</feature>
<keyword evidence="1" id="KW-0175">Coiled coil</keyword>
<reference evidence="3" key="1">
    <citation type="submission" date="2023-10" db="EMBL/GenBank/DDBJ databases">
        <authorList>
            <person name="Chen Y."/>
            <person name="Shah S."/>
            <person name="Dougan E. K."/>
            <person name="Thang M."/>
            <person name="Chan C."/>
        </authorList>
    </citation>
    <scope>NUCLEOTIDE SEQUENCE [LARGE SCALE GENOMIC DNA]</scope>
</reference>
<protein>
    <submittedName>
        <fullName evidence="3">Uncharacterized protein</fullName>
    </submittedName>
</protein>
<dbReference type="EMBL" id="CAUYUJ010006144">
    <property type="protein sequence ID" value="CAK0816258.1"/>
    <property type="molecule type" value="Genomic_DNA"/>
</dbReference>
<feature type="non-terminal residue" evidence="3">
    <location>
        <position position="1"/>
    </location>
</feature>
<evidence type="ECO:0000313" key="4">
    <source>
        <dbReference type="Proteomes" id="UP001189429"/>
    </source>
</evidence>
<proteinExistence type="predicted"/>
<sequence>EWVRSDWYCKDCTVKWGSQKGKRVCNLGIHLHCKQCQMHKRNVFGGNKEGGSPSKHSVSNAVPTTPWETKRVIQQLEANITELRAQLRERQLPLQSSPVQVEPTVEVVDQDDDSLDKQLALLDTKLQKLPEALVKEIPGLASTRKELDAQRDKLQLERRERKPVGVQINEVNRKLYQLDQKIQKAKAAAEQRQKQLKLLQEAIEEAADGATVSVQRALFKLDTLEAAISYFGQRLRRQVRQQTWQWHQRNLQLPFLVSV</sequence>
<evidence type="ECO:0000313" key="3">
    <source>
        <dbReference type="EMBL" id="CAK0816258.1"/>
    </source>
</evidence>
<evidence type="ECO:0000256" key="1">
    <source>
        <dbReference type="SAM" id="Coils"/>
    </source>
</evidence>